<sequence length="135" mass="15204">MPPTSPYSGRRLWTMAKMWTALRDIPEVAVLAGLAAGAIAMGLYTFHRENFTVSGEAFPSVEVRRDPDKQFAMVEAYRRPSFFYRIAQIKSDDKGYNMGVFDNRTRPFEYNLPTQGTVHSGPRYETGATANPADM</sequence>
<dbReference type="AlphaFoldDB" id="A0AAD3HLH2"/>
<evidence type="ECO:0000313" key="4">
    <source>
        <dbReference type="Proteomes" id="UP001054857"/>
    </source>
</evidence>
<keyword evidence="4" id="KW-1185">Reference proteome</keyword>
<keyword evidence="2" id="KW-0472">Membrane</keyword>
<evidence type="ECO:0000313" key="3">
    <source>
        <dbReference type="EMBL" id="GFR45112.1"/>
    </source>
</evidence>
<feature type="transmembrane region" description="Helical" evidence="2">
    <location>
        <begin position="28"/>
        <end position="46"/>
    </location>
</feature>
<protein>
    <submittedName>
        <fullName evidence="3">Uncharacterized protein</fullName>
    </submittedName>
</protein>
<reference evidence="3 4" key="1">
    <citation type="journal article" date="2021" name="Sci. Rep.">
        <title>Genome sequencing of the multicellular alga Astrephomene provides insights into convergent evolution of germ-soma differentiation.</title>
        <authorList>
            <person name="Yamashita S."/>
            <person name="Yamamoto K."/>
            <person name="Matsuzaki R."/>
            <person name="Suzuki S."/>
            <person name="Yamaguchi H."/>
            <person name="Hirooka S."/>
            <person name="Minakuchi Y."/>
            <person name="Miyagishima S."/>
            <person name="Kawachi M."/>
            <person name="Toyoda A."/>
            <person name="Nozaki H."/>
        </authorList>
    </citation>
    <scope>NUCLEOTIDE SEQUENCE [LARGE SCALE GENOMIC DNA]</scope>
    <source>
        <strain evidence="3 4">NIES-4017</strain>
    </source>
</reference>
<dbReference type="EMBL" id="BMAR01000009">
    <property type="protein sequence ID" value="GFR45112.1"/>
    <property type="molecule type" value="Genomic_DNA"/>
</dbReference>
<keyword evidence="2" id="KW-0812">Transmembrane</keyword>
<evidence type="ECO:0000256" key="1">
    <source>
        <dbReference type="SAM" id="MobiDB-lite"/>
    </source>
</evidence>
<organism evidence="3 4">
    <name type="scientific">Astrephomene gubernaculifera</name>
    <dbReference type="NCBI Taxonomy" id="47775"/>
    <lineage>
        <taxon>Eukaryota</taxon>
        <taxon>Viridiplantae</taxon>
        <taxon>Chlorophyta</taxon>
        <taxon>core chlorophytes</taxon>
        <taxon>Chlorophyceae</taxon>
        <taxon>CS clade</taxon>
        <taxon>Chlamydomonadales</taxon>
        <taxon>Astrephomenaceae</taxon>
        <taxon>Astrephomene</taxon>
    </lineage>
</organism>
<feature type="region of interest" description="Disordered" evidence="1">
    <location>
        <begin position="112"/>
        <end position="135"/>
    </location>
</feature>
<evidence type="ECO:0000256" key="2">
    <source>
        <dbReference type="SAM" id="Phobius"/>
    </source>
</evidence>
<gene>
    <name evidence="3" type="ORF">Agub_g6490</name>
</gene>
<dbReference type="Proteomes" id="UP001054857">
    <property type="component" value="Unassembled WGS sequence"/>
</dbReference>
<accession>A0AAD3HLH2</accession>
<proteinExistence type="predicted"/>
<name>A0AAD3HLH2_9CHLO</name>
<comment type="caution">
    <text evidence="3">The sequence shown here is derived from an EMBL/GenBank/DDBJ whole genome shotgun (WGS) entry which is preliminary data.</text>
</comment>
<keyword evidence="2" id="KW-1133">Transmembrane helix</keyword>